<feature type="domain" description="Nucleotide-diphospho-sugar transferase" evidence="3">
    <location>
        <begin position="650"/>
        <end position="787"/>
    </location>
</feature>
<reference evidence="4" key="1">
    <citation type="submission" date="2020-06" db="EMBL/GenBank/DDBJ databases">
        <authorList>
            <consortium name="Plant Systems Biology data submission"/>
        </authorList>
    </citation>
    <scope>NUCLEOTIDE SEQUENCE</scope>
    <source>
        <strain evidence="4">D6</strain>
    </source>
</reference>
<dbReference type="PANTHER" id="PTHR21197">
    <property type="entry name" value="UDP-GALACTOPYRANOSE MUTASE"/>
    <property type="match status" value="1"/>
</dbReference>
<protein>
    <submittedName>
        <fullName evidence="4">UDP-galactopyranose mutase</fullName>
    </submittedName>
</protein>
<dbReference type="EMBL" id="CAICTM010000367">
    <property type="protein sequence ID" value="CAB9508952.1"/>
    <property type="molecule type" value="Genomic_DNA"/>
</dbReference>
<keyword evidence="1" id="KW-1133">Transmembrane helix</keyword>
<dbReference type="Pfam" id="PF03407">
    <property type="entry name" value="Nucleotid_trans"/>
    <property type="match status" value="1"/>
</dbReference>
<dbReference type="OrthoDB" id="41140at2759"/>
<dbReference type="GO" id="GO:0050660">
    <property type="term" value="F:flavin adenine dinucleotide binding"/>
    <property type="evidence" value="ECO:0007669"/>
    <property type="project" value="TreeGrafter"/>
</dbReference>
<evidence type="ECO:0000256" key="1">
    <source>
        <dbReference type="SAM" id="Phobius"/>
    </source>
</evidence>
<dbReference type="Pfam" id="PF03275">
    <property type="entry name" value="GLF"/>
    <property type="match status" value="1"/>
</dbReference>
<dbReference type="PANTHER" id="PTHR21197:SF0">
    <property type="entry name" value="UDP-GALACTOPYRANOSE MUTASE"/>
    <property type="match status" value="1"/>
</dbReference>
<dbReference type="SUPFAM" id="SSF54373">
    <property type="entry name" value="FAD-linked reductases, C-terminal domain"/>
    <property type="match status" value="1"/>
</dbReference>
<dbReference type="InterPro" id="IPR015899">
    <property type="entry name" value="UDP-GalPyranose_mutase_C"/>
</dbReference>
<keyword evidence="1" id="KW-0812">Transmembrane</keyword>
<dbReference type="SUPFAM" id="SSF51971">
    <property type="entry name" value="Nucleotide-binding domain"/>
    <property type="match status" value="1"/>
</dbReference>
<dbReference type="Pfam" id="PF13450">
    <property type="entry name" value="NAD_binding_8"/>
    <property type="match status" value="1"/>
</dbReference>
<evidence type="ECO:0000313" key="4">
    <source>
        <dbReference type="EMBL" id="CAB9508952.1"/>
    </source>
</evidence>
<dbReference type="Proteomes" id="UP001153069">
    <property type="component" value="Unassembled WGS sequence"/>
</dbReference>
<keyword evidence="5" id="KW-1185">Reference proteome</keyword>
<name>A0A9N8DTX2_9STRA</name>
<comment type="caution">
    <text evidence="4">The sequence shown here is derived from an EMBL/GenBank/DDBJ whole genome shotgun (WGS) entry which is preliminary data.</text>
</comment>
<dbReference type="InterPro" id="IPR005069">
    <property type="entry name" value="Nucl-diP-sugar_transferase"/>
</dbReference>
<keyword evidence="1" id="KW-0472">Membrane</keyword>
<proteinExistence type="predicted"/>
<organism evidence="4 5">
    <name type="scientific">Seminavis robusta</name>
    <dbReference type="NCBI Taxonomy" id="568900"/>
    <lineage>
        <taxon>Eukaryota</taxon>
        <taxon>Sar</taxon>
        <taxon>Stramenopiles</taxon>
        <taxon>Ochrophyta</taxon>
        <taxon>Bacillariophyta</taxon>
        <taxon>Bacillariophyceae</taxon>
        <taxon>Bacillariophycidae</taxon>
        <taxon>Naviculales</taxon>
        <taxon>Naviculaceae</taxon>
        <taxon>Seminavis</taxon>
    </lineage>
</organism>
<dbReference type="Gene3D" id="3.40.50.720">
    <property type="entry name" value="NAD(P)-binding Rossmann-like Domain"/>
    <property type="match status" value="3"/>
</dbReference>
<evidence type="ECO:0000259" key="2">
    <source>
        <dbReference type="Pfam" id="PF03275"/>
    </source>
</evidence>
<evidence type="ECO:0000259" key="3">
    <source>
        <dbReference type="Pfam" id="PF03407"/>
    </source>
</evidence>
<gene>
    <name evidence="4" type="ORF">SEMRO_368_G127980.1</name>
</gene>
<dbReference type="AlphaFoldDB" id="A0A9N8DTX2"/>
<dbReference type="GO" id="GO:0008767">
    <property type="term" value="F:UDP-galactopyranose mutase activity"/>
    <property type="evidence" value="ECO:0007669"/>
    <property type="project" value="InterPro"/>
</dbReference>
<evidence type="ECO:0000313" key="5">
    <source>
        <dbReference type="Proteomes" id="UP001153069"/>
    </source>
</evidence>
<feature type="domain" description="UDP-galactopyranose mutase C-terminal" evidence="2">
    <location>
        <begin position="239"/>
        <end position="441"/>
    </location>
</feature>
<accession>A0A9N8DTX2</accession>
<feature type="transmembrane region" description="Helical" evidence="1">
    <location>
        <begin position="21"/>
        <end position="42"/>
    </location>
</feature>
<sequence length="1142" mass="131346">MVKTQQKNGSSPQGGVGGGGRSIPTCFMSMVIVILLLGQLFLYRNCQQQVGSALLESYTASFSQLAASVGLSSSTGSGSSPGEGGILAGHYDVCIAGAGLSGAVLAERYASQLGHKVLVVEKRAHIGGNCFDYIDKDTGVRVSQYGAHLFHTYFDDVWDYVQKFGPWTPYEHKVRGIVNGKDVPIPVNIETVNILFDLNIQSQEEMDEWLKKEQIPNDNPQNSEEVALSRVGKRLYELIFKPYTFKQWNKYPVELGPEVLQRIPVRNNWDERYFSDPHQALPTNGYTSLFENMFKSQHITVLTNTDYFQIRDKVSCGKHYFSGPIDAYFAEQKLPKLEYRSLEFERKVEENTQFFQQAFVVNHPQDNDDYTRIVEYKHLYNQSHLPHTVYFIERSKDGGEPYYPVPNKRNKDLFKQYQNLAKKEEKTKNVSFVGRLANYKYFNMDQAINNALELFTKDTGIAYTMSSLPVKSEIKAVEPQNQAMERLQFSPAVPADQRLYPDWRQAVDCSAWDNMCASLKQLENKYKDYPFPLGRKVKNKNLFKFKPLGEIPEDWKPSLHVNNSLDLPPPRKIEYIYPTEVPLTEKEKCMENAKSSTWQEQVRQLLESRLKREEVTNMVAFTISDYNYAFDMIHDIFEMNDNVVGFENAFFMVVLDQETLELCCRYGYPVVAWPSVKPESSEELKHAVANTKFEVSLELVKLEYDFFFYEMDVWFVKSPKAVIKEYHKDPEHDFLVSSHQNCPMCMNIGVYSVTANENTKEYFELNILMAKESPGTHDQWIMGQLQHLADQYRAGQKPMKFEGRWFPPPETNPPPMNYPVRAGFYSAQEIVANERPVPTQQTYAIHTLAGGPLKKPHGKKIMAKELGAWYGFDGPNGDGGYYRRTGERRRYLWMDGHMPNTYNTVQNWEWAGWESGLFHDVGSVKYTMATLLALARRTGRIFVMPKIHADHGVHYLWTILDFETVEEMGIDYRETNFPHNPKSWHREGEPFQSVARTALGSIKDSGQERTMYVQYPNKATVFGGDDATEGKVKAWKFERDIEESTALDAWWALHTAIRKVDSAELLLVNPHYITGNYARRMEILRKTPGAKMSVAEKEIMEVYSRLRWCFDHALPVVIYENIVGRSSSEYDCHGKGKPIEEL</sequence>